<dbReference type="GO" id="GO:0043565">
    <property type="term" value="F:sequence-specific DNA binding"/>
    <property type="evidence" value="ECO:0007669"/>
    <property type="project" value="InterPro"/>
</dbReference>
<dbReference type="InterPro" id="IPR009057">
    <property type="entry name" value="Homeodomain-like_sf"/>
</dbReference>
<dbReference type="AlphaFoldDB" id="A0A1V9EPE5"/>
<sequence>MKQMAAVPQHINSISELHRLLGLPKPLHPMVSLVHNCNVSIVKDQFPKTLLLNFYKLSFIEDMRGKVKYGQSYYDFEEGGMVFVAPGQLLTTAPDADEYAGFNLFVHPGFLRGYSLATTIEKYHFFTYAANEALHLSDKERTTIIALFRTIEDELQSGIDSSSQDVIISQIELLLNYSNRYYKRQFTTRKVLNNDLLAKLEQVLDAYLNNEQALTSGLPTVQYLAGQLHVSPHYLSDMLRTQTGQNAQQLIHHKIIERAKLLLGNTSLSVAEVAYQLGFEYPQSFNKLFKQKTHVSPLEFRKTFN</sequence>
<dbReference type="SUPFAM" id="SSF51215">
    <property type="entry name" value="Regulatory protein AraC"/>
    <property type="match status" value="1"/>
</dbReference>
<evidence type="ECO:0000313" key="6">
    <source>
        <dbReference type="Proteomes" id="UP000192610"/>
    </source>
</evidence>
<dbReference type="Gene3D" id="1.10.10.60">
    <property type="entry name" value="Homeodomain-like"/>
    <property type="match status" value="1"/>
</dbReference>
<evidence type="ECO:0000256" key="3">
    <source>
        <dbReference type="ARBA" id="ARBA00023163"/>
    </source>
</evidence>
<dbReference type="PANTHER" id="PTHR43280:SF32">
    <property type="entry name" value="TRANSCRIPTIONAL REGULATORY PROTEIN"/>
    <property type="match status" value="1"/>
</dbReference>
<evidence type="ECO:0000259" key="4">
    <source>
        <dbReference type="PROSITE" id="PS01124"/>
    </source>
</evidence>
<dbReference type="GO" id="GO:0003700">
    <property type="term" value="F:DNA-binding transcription factor activity"/>
    <property type="evidence" value="ECO:0007669"/>
    <property type="project" value="InterPro"/>
</dbReference>
<protein>
    <submittedName>
        <fullName evidence="5">AraC family transcriptional regulator</fullName>
    </submittedName>
</protein>
<name>A0A1V9EPE5_9BACT</name>
<keyword evidence="1" id="KW-0805">Transcription regulation</keyword>
<evidence type="ECO:0000256" key="1">
    <source>
        <dbReference type="ARBA" id="ARBA00023015"/>
    </source>
</evidence>
<dbReference type="EMBL" id="LVXG01000018">
    <property type="protein sequence ID" value="OQP48033.1"/>
    <property type="molecule type" value="Genomic_DNA"/>
</dbReference>
<dbReference type="SMART" id="SM00342">
    <property type="entry name" value="HTH_ARAC"/>
    <property type="match status" value="1"/>
</dbReference>
<feature type="domain" description="HTH araC/xylS-type" evidence="4">
    <location>
        <begin position="198"/>
        <end position="303"/>
    </location>
</feature>
<dbReference type="PROSITE" id="PS01124">
    <property type="entry name" value="HTH_ARAC_FAMILY_2"/>
    <property type="match status" value="1"/>
</dbReference>
<dbReference type="STRING" id="354355.SAMN05660816_02360"/>
<evidence type="ECO:0000256" key="2">
    <source>
        <dbReference type="ARBA" id="ARBA00023125"/>
    </source>
</evidence>
<dbReference type="RefSeq" id="WP_165758925.1">
    <property type="nucleotide sequence ID" value="NZ_FOCZ01000004.1"/>
</dbReference>
<comment type="caution">
    <text evidence="5">The sequence shown here is derived from an EMBL/GenBank/DDBJ whole genome shotgun (WGS) entry which is preliminary data.</text>
</comment>
<dbReference type="InterPro" id="IPR018060">
    <property type="entry name" value="HTH_AraC"/>
</dbReference>
<dbReference type="Proteomes" id="UP000192610">
    <property type="component" value="Unassembled WGS sequence"/>
</dbReference>
<keyword evidence="6" id="KW-1185">Reference proteome</keyword>
<dbReference type="InterPro" id="IPR037923">
    <property type="entry name" value="HTH-like"/>
</dbReference>
<dbReference type="Pfam" id="PF12833">
    <property type="entry name" value="HTH_18"/>
    <property type="match status" value="1"/>
</dbReference>
<keyword evidence="2" id="KW-0238">DNA-binding</keyword>
<accession>A0A1V9EPE5</accession>
<keyword evidence="3" id="KW-0804">Transcription</keyword>
<dbReference type="PANTHER" id="PTHR43280">
    <property type="entry name" value="ARAC-FAMILY TRANSCRIPTIONAL REGULATOR"/>
    <property type="match status" value="1"/>
</dbReference>
<organism evidence="5 6">
    <name type="scientific">Niastella yeongjuensis</name>
    <dbReference type="NCBI Taxonomy" id="354355"/>
    <lineage>
        <taxon>Bacteria</taxon>
        <taxon>Pseudomonadati</taxon>
        <taxon>Bacteroidota</taxon>
        <taxon>Chitinophagia</taxon>
        <taxon>Chitinophagales</taxon>
        <taxon>Chitinophagaceae</taxon>
        <taxon>Niastella</taxon>
    </lineage>
</organism>
<gene>
    <name evidence="5" type="ORF">A4H97_29800</name>
</gene>
<reference evidence="6" key="1">
    <citation type="submission" date="2016-04" db="EMBL/GenBank/DDBJ databases">
        <authorList>
            <person name="Chen L."/>
            <person name="Zhuang W."/>
            <person name="Wang G."/>
        </authorList>
    </citation>
    <scope>NUCLEOTIDE SEQUENCE [LARGE SCALE GENOMIC DNA]</scope>
    <source>
        <strain evidence="6">17621</strain>
    </source>
</reference>
<evidence type="ECO:0000313" key="5">
    <source>
        <dbReference type="EMBL" id="OQP48033.1"/>
    </source>
</evidence>
<proteinExistence type="predicted"/>
<dbReference type="SUPFAM" id="SSF46689">
    <property type="entry name" value="Homeodomain-like"/>
    <property type="match status" value="1"/>
</dbReference>